<evidence type="ECO:0000259" key="2">
    <source>
        <dbReference type="PROSITE" id="PS51677"/>
    </source>
</evidence>
<dbReference type="OrthoDB" id="9778320at2"/>
<sequence>MSLKHRLKLGLREGYARLLFHTGLHRVVDRLMPRRMTILFGHCVEDDSVNGFLPRDMTMREETLRRVLSWFGRRGYVLTNVGAGMSALDAGTSGPSLVALSMDDGYKDNRTRLLPVLSELGASATVFLESRPLDERRVNWTHKLHWIVRDGGEEACARAYVERCRVEADRRTALASLEGPGERLLYRFKRVLKYEVDTGERDRVVDELFREAGGDERALCDALYMDWDDARALRDGGVELGGHTVNHVILSRLGPDDARTEIGHCRDRMVAELGPAAGRTFAYPFGRRWDYDQNSMQAARDVGFELAVNTHAGVNRPSDDRLQLRRLPVDDRTPLHLLVAEACGGFELLRRVGLELGE</sequence>
<dbReference type="Gene3D" id="3.20.20.370">
    <property type="entry name" value="Glycoside hydrolase/deacetylase"/>
    <property type="match status" value="1"/>
</dbReference>
<dbReference type="InterPro" id="IPR051398">
    <property type="entry name" value="Polysacch_Deacetylase"/>
</dbReference>
<evidence type="ECO:0000313" key="3">
    <source>
        <dbReference type="EMBL" id="QDU84889.1"/>
    </source>
</evidence>
<name>A0A518D086_9BACT</name>
<keyword evidence="4" id="KW-1185">Reference proteome</keyword>
<dbReference type="EMBL" id="CP036290">
    <property type="protein sequence ID" value="QDU84889.1"/>
    <property type="molecule type" value="Genomic_DNA"/>
</dbReference>
<dbReference type="CDD" id="cd10918">
    <property type="entry name" value="CE4_NodB_like_5s_6s"/>
    <property type="match status" value="1"/>
</dbReference>
<keyword evidence="1" id="KW-0732">Signal</keyword>
<dbReference type="PROSITE" id="PS51677">
    <property type="entry name" value="NODB"/>
    <property type="match status" value="1"/>
</dbReference>
<dbReference type="GO" id="GO:0016810">
    <property type="term" value="F:hydrolase activity, acting on carbon-nitrogen (but not peptide) bonds"/>
    <property type="evidence" value="ECO:0007669"/>
    <property type="project" value="InterPro"/>
</dbReference>
<dbReference type="AlphaFoldDB" id="A0A518D086"/>
<dbReference type="GO" id="GO:0005975">
    <property type="term" value="P:carbohydrate metabolic process"/>
    <property type="evidence" value="ECO:0007669"/>
    <property type="project" value="InterPro"/>
</dbReference>
<feature type="domain" description="NodB homology" evidence="2">
    <location>
        <begin position="96"/>
        <end position="358"/>
    </location>
</feature>
<evidence type="ECO:0000256" key="1">
    <source>
        <dbReference type="ARBA" id="ARBA00022729"/>
    </source>
</evidence>
<evidence type="ECO:0000313" key="4">
    <source>
        <dbReference type="Proteomes" id="UP000319342"/>
    </source>
</evidence>
<accession>A0A518D086</accession>
<organism evidence="3 4">
    <name type="scientific">Rohdeia mirabilis</name>
    <dbReference type="NCBI Taxonomy" id="2528008"/>
    <lineage>
        <taxon>Bacteria</taxon>
        <taxon>Pseudomonadati</taxon>
        <taxon>Planctomycetota</taxon>
        <taxon>Planctomycetia</taxon>
        <taxon>Planctomycetia incertae sedis</taxon>
        <taxon>Rohdeia</taxon>
    </lineage>
</organism>
<dbReference type="PANTHER" id="PTHR34216:SF7">
    <property type="entry name" value="POLY-BETA-1,6-N-ACETYL-D-GLUCOSAMINE N-DEACETYLASE"/>
    <property type="match status" value="1"/>
</dbReference>
<dbReference type="InterPro" id="IPR011330">
    <property type="entry name" value="Glyco_hydro/deAcase_b/a-brl"/>
</dbReference>
<dbReference type="Pfam" id="PF01522">
    <property type="entry name" value="Polysacc_deac_1"/>
    <property type="match status" value="1"/>
</dbReference>
<dbReference type="InterPro" id="IPR002509">
    <property type="entry name" value="NODB_dom"/>
</dbReference>
<dbReference type="SUPFAM" id="SSF88713">
    <property type="entry name" value="Glycoside hydrolase/deacetylase"/>
    <property type="match status" value="1"/>
</dbReference>
<reference evidence="3 4" key="1">
    <citation type="submission" date="2019-02" db="EMBL/GenBank/DDBJ databases">
        <title>Deep-cultivation of Planctomycetes and their phenomic and genomic characterization uncovers novel biology.</title>
        <authorList>
            <person name="Wiegand S."/>
            <person name="Jogler M."/>
            <person name="Boedeker C."/>
            <person name="Pinto D."/>
            <person name="Vollmers J."/>
            <person name="Rivas-Marin E."/>
            <person name="Kohn T."/>
            <person name="Peeters S.H."/>
            <person name="Heuer A."/>
            <person name="Rast P."/>
            <person name="Oberbeckmann S."/>
            <person name="Bunk B."/>
            <person name="Jeske O."/>
            <person name="Meyerdierks A."/>
            <person name="Storesund J.E."/>
            <person name="Kallscheuer N."/>
            <person name="Luecker S."/>
            <person name="Lage O.M."/>
            <person name="Pohl T."/>
            <person name="Merkel B.J."/>
            <person name="Hornburger P."/>
            <person name="Mueller R.-W."/>
            <person name="Bruemmer F."/>
            <person name="Labrenz M."/>
            <person name="Spormann A.M."/>
            <person name="Op den Camp H."/>
            <person name="Overmann J."/>
            <person name="Amann R."/>
            <person name="Jetten M.S.M."/>
            <person name="Mascher T."/>
            <person name="Medema M.H."/>
            <person name="Devos D.P."/>
            <person name="Kaster A.-K."/>
            <person name="Ovreas L."/>
            <person name="Rohde M."/>
            <person name="Galperin M.Y."/>
            <person name="Jogler C."/>
        </authorList>
    </citation>
    <scope>NUCLEOTIDE SEQUENCE [LARGE SCALE GENOMIC DNA]</scope>
    <source>
        <strain evidence="3 4">Pla163</strain>
    </source>
</reference>
<protein>
    <submittedName>
        <fullName evidence="3">Polysaccharide deacetylase</fullName>
    </submittedName>
</protein>
<gene>
    <name evidence="3" type="ORF">Pla163_20070</name>
</gene>
<dbReference type="Proteomes" id="UP000319342">
    <property type="component" value="Chromosome"/>
</dbReference>
<dbReference type="PANTHER" id="PTHR34216">
    <property type="match status" value="1"/>
</dbReference>
<proteinExistence type="predicted"/>
<dbReference type="RefSeq" id="WP_145187226.1">
    <property type="nucleotide sequence ID" value="NZ_CP036290.1"/>
</dbReference>